<protein>
    <submittedName>
        <fullName evidence="2">Uncharacterized protein</fullName>
    </submittedName>
</protein>
<dbReference type="AlphaFoldDB" id="A0A812Q675"/>
<sequence length="267" mass="28366">MAGSKITLGSLLGLFDLADGSNRQQAEAALVSRDLLGSLLGHLRLGISVEEADELLTAISASSGKRSGGSGTVQLALLYDMIDRAGQPEMEGLVVELREAARQRLWGKGSCIMNAAGSAADDWLPEVDFRKGLKAAMADIWAVPGSLPEDDEDRLVLLAEKDAEGRILWRPFVQVLCSWPDLDAVSEVTEEVPPSPAVKNKPRSPSPAAAVASTTAAGTQQSWRSQKAAQKEGRGVIAAAGKTGYANQPLSPQSQPRGFCCFRRRSL</sequence>
<dbReference type="OrthoDB" id="424326at2759"/>
<dbReference type="EMBL" id="CAJNDS010002201">
    <property type="protein sequence ID" value="CAE7369331.1"/>
    <property type="molecule type" value="Genomic_DNA"/>
</dbReference>
<evidence type="ECO:0000256" key="1">
    <source>
        <dbReference type="SAM" id="MobiDB-lite"/>
    </source>
</evidence>
<accession>A0A812Q675</accession>
<gene>
    <name evidence="2" type="ORF">SNAT2548_LOCUS20122</name>
</gene>
<evidence type="ECO:0000313" key="2">
    <source>
        <dbReference type="EMBL" id="CAE7369331.1"/>
    </source>
</evidence>
<evidence type="ECO:0000313" key="3">
    <source>
        <dbReference type="Proteomes" id="UP000604046"/>
    </source>
</evidence>
<proteinExistence type="predicted"/>
<keyword evidence="3" id="KW-1185">Reference proteome</keyword>
<feature type="region of interest" description="Disordered" evidence="1">
    <location>
        <begin position="214"/>
        <end position="235"/>
    </location>
</feature>
<organism evidence="2 3">
    <name type="scientific">Symbiodinium natans</name>
    <dbReference type="NCBI Taxonomy" id="878477"/>
    <lineage>
        <taxon>Eukaryota</taxon>
        <taxon>Sar</taxon>
        <taxon>Alveolata</taxon>
        <taxon>Dinophyceae</taxon>
        <taxon>Suessiales</taxon>
        <taxon>Symbiodiniaceae</taxon>
        <taxon>Symbiodinium</taxon>
    </lineage>
</organism>
<dbReference type="Proteomes" id="UP000604046">
    <property type="component" value="Unassembled WGS sequence"/>
</dbReference>
<name>A0A812Q675_9DINO</name>
<reference evidence="2" key="1">
    <citation type="submission" date="2021-02" db="EMBL/GenBank/DDBJ databases">
        <authorList>
            <person name="Dougan E. K."/>
            <person name="Rhodes N."/>
            <person name="Thang M."/>
            <person name="Chan C."/>
        </authorList>
    </citation>
    <scope>NUCLEOTIDE SEQUENCE</scope>
</reference>
<comment type="caution">
    <text evidence="2">The sequence shown here is derived from an EMBL/GenBank/DDBJ whole genome shotgun (WGS) entry which is preliminary data.</text>
</comment>